<name>A0A2Z6QLT2_9GLOM</name>
<reference evidence="1 3" key="1">
    <citation type="submission" date="2017-11" db="EMBL/GenBank/DDBJ databases">
        <title>The genome of Rhizophagus clarus HR1 reveals common genetic basis of auxotrophy among arbuscular mycorrhizal fungi.</title>
        <authorList>
            <person name="Kobayashi Y."/>
        </authorList>
    </citation>
    <scope>NUCLEOTIDE SEQUENCE [LARGE SCALE GENOMIC DNA]</scope>
    <source>
        <strain evidence="1 3">HR1</strain>
    </source>
</reference>
<dbReference type="Proteomes" id="UP000247702">
    <property type="component" value="Unassembled WGS sequence"/>
</dbReference>
<comment type="caution">
    <text evidence="1">The sequence shown here is derived from an EMBL/GenBank/DDBJ whole genome shotgun (WGS) entry which is preliminary data.</text>
</comment>
<keyword evidence="3" id="KW-1185">Reference proteome</keyword>
<reference evidence="2" key="2">
    <citation type="submission" date="2019-10" db="EMBL/GenBank/DDBJ databases">
        <title>Conservation and host-specific expression of non-tandemly repeated heterogenous ribosome RNA gene in arbuscular mycorrhizal fungi.</title>
        <authorList>
            <person name="Maeda T."/>
            <person name="Kobayashi Y."/>
            <person name="Nakagawa T."/>
            <person name="Ezawa T."/>
            <person name="Yamaguchi K."/>
            <person name="Bino T."/>
            <person name="Nishimoto Y."/>
            <person name="Shigenobu S."/>
            <person name="Kawaguchi M."/>
        </authorList>
    </citation>
    <scope>NUCLEOTIDE SEQUENCE</scope>
    <source>
        <strain evidence="2">HR1</strain>
    </source>
</reference>
<evidence type="ECO:0000313" key="3">
    <source>
        <dbReference type="Proteomes" id="UP000247702"/>
    </source>
</evidence>
<protein>
    <submittedName>
        <fullName evidence="1">Uncharacterized protein</fullName>
    </submittedName>
</protein>
<gene>
    <name evidence="2" type="ORF">RCL2_001358900</name>
    <name evidence="1" type="ORF">RclHR1_18370003</name>
</gene>
<sequence length="145" mass="17359">MVSIRPLARLIENTNGKLTEITIHYTTYDRDDITYNDNNNIIIQNICKKCPILEYLKLPLIARYVLELEKLLINCQYLKGLHIIIMIDDIGNLFKILARSSPNSLFKFKFDLFYQEVEIESLKLFFDNWKGRHPMWLQFKYICMF</sequence>
<dbReference type="EMBL" id="BEXD01000932">
    <property type="protein sequence ID" value="GBB91193.1"/>
    <property type="molecule type" value="Genomic_DNA"/>
</dbReference>
<dbReference type="Proteomes" id="UP000615446">
    <property type="component" value="Unassembled WGS sequence"/>
</dbReference>
<evidence type="ECO:0000313" key="1">
    <source>
        <dbReference type="EMBL" id="GBB91193.1"/>
    </source>
</evidence>
<accession>A0A2Z6QLT2</accession>
<dbReference type="EMBL" id="BLAL01000160">
    <property type="protein sequence ID" value="GES86532.1"/>
    <property type="molecule type" value="Genomic_DNA"/>
</dbReference>
<dbReference type="AlphaFoldDB" id="A0A2Z6QLT2"/>
<evidence type="ECO:0000313" key="2">
    <source>
        <dbReference type="EMBL" id="GES86532.1"/>
    </source>
</evidence>
<organism evidence="1 3">
    <name type="scientific">Rhizophagus clarus</name>
    <dbReference type="NCBI Taxonomy" id="94130"/>
    <lineage>
        <taxon>Eukaryota</taxon>
        <taxon>Fungi</taxon>
        <taxon>Fungi incertae sedis</taxon>
        <taxon>Mucoromycota</taxon>
        <taxon>Glomeromycotina</taxon>
        <taxon>Glomeromycetes</taxon>
        <taxon>Glomerales</taxon>
        <taxon>Glomeraceae</taxon>
        <taxon>Rhizophagus</taxon>
    </lineage>
</organism>
<proteinExistence type="predicted"/>
<dbReference type="OrthoDB" id="2317660at2759"/>
<dbReference type="STRING" id="94130.A0A2Z6QLT2"/>